<dbReference type="AlphaFoldDB" id="A0AAN9SCL8"/>
<comment type="caution">
    <text evidence="1">The sequence shown here is derived from an EMBL/GenBank/DDBJ whole genome shotgun (WGS) entry which is preliminary data.</text>
</comment>
<dbReference type="PANTHER" id="PTHR11005">
    <property type="entry name" value="LYSOSOMAL ACID LIPASE-RELATED"/>
    <property type="match status" value="1"/>
</dbReference>
<evidence type="ECO:0000313" key="2">
    <source>
        <dbReference type="Proteomes" id="UP001386955"/>
    </source>
</evidence>
<evidence type="ECO:0000313" key="1">
    <source>
        <dbReference type="EMBL" id="KAK7393829.1"/>
    </source>
</evidence>
<dbReference type="Proteomes" id="UP001386955">
    <property type="component" value="Unassembled WGS sequence"/>
</dbReference>
<organism evidence="1 2">
    <name type="scientific">Psophocarpus tetragonolobus</name>
    <name type="common">Winged bean</name>
    <name type="synonym">Dolichos tetragonolobus</name>
    <dbReference type="NCBI Taxonomy" id="3891"/>
    <lineage>
        <taxon>Eukaryota</taxon>
        <taxon>Viridiplantae</taxon>
        <taxon>Streptophyta</taxon>
        <taxon>Embryophyta</taxon>
        <taxon>Tracheophyta</taxon>
        <taxon>Spermatophyta</taxon>
        <taxon>Magnoliopsida</taxon>
        <taxon>eudicotyledons</taxon>
        <taxon>Gunneridae</taxon>
        <taxon>Pentapetalae</taxon>
        <taxon>rosids</taxon>
        <taxon>fabids</taxon>
        <taxon>Fabales</taxon>
        <taxon>Fabaceae</taxon>
        <taxon>Papilionoideae</taxon>
        <taxon>50 kb inversion clade</taxon>
        <taxon>NPAAA clade</taxon>
        <taxon>indigoferoid/millettioid clade</taxon>
        <taxon>Phaseoleae</taxon>
        <taxon>Psophocarpus</taxon>
    </lineage>
</organism>
<dbReference type="EMBL" id="JAYMYS010000005">
    <property type="protein sequence ID" value="KAK7393829.1"/>
    <property type="molecule type" value="Genomic_DNA"/>
</dbReference>
<sequence length="104" mass="11803">MSPNCCLNSSAFSIYLDHGLPPTSTKNLIHLSQRVRTGNIAKYDNSQHYGEPVPPVYDMTAIPNEFPLVFTYGWKDALYDVMDVQLLLNDLKDHHPNNLDVLSR</sequence>
<protein>
    <submittedName>
        <fullName evidence="1">Uncharacterized protein</fullName>
    </submittedName>
</protein>
<name>A0AAN9SCL8_PSOTE</name>
<dbReference type="Gene3D" id="3.40.50.1820">
    <property type="entry name" value="alpha/beta hydrolase"/>
    <property type="match status" value="1"/>
</dbReference>
<gene>
    <name evidence="1" type="ORF">VNO78_22393</name>
</gene>
<reference evidence="1 2" key="1">
    <citation type="submission" date="2024-01" db="EMBL/GenBank/DDBJ databases">
        <title>The genomes of 5 underutilized Papilionoideae crops provide insights into root nodulation and disease resistanc.</title>
        <authorList>
            <person name="Jiang F."/>
        </authorList>
    </citation>
    <scope>NUCLEOTIDE SEQUENCE [LARGE SCALE GENOMIC DNA]</scope>
    <source>
        <strain evidence="1">DUOXIRENSHENG_FW03</strain>
        <tissue evidence="1">Leaves</tissue>
    </source>
</reference>
<accession>A0AAN9SCL8</accession>
<keyword evidence="2" id="KW-1185">Reference proteome</keyword>
<proteinExistence type="predicted"/>
<dbReference type="InterPro" id="IPR029058">
    <property type="entry name" value="AB_hydrolase_fold"/>
</dbReference>